<name>A0A225VMF7_9STRA</name>
<keyword evidence="2" id="KW-1185">Reference proteome</keyword>
<evidence type="ECO:0008006" key="3">
    <source>
        <dbReference type="Google" id="ProtNLM"/>
    </source>
</evidence>
<evidence type="ECO:0000313" key="2">
    <source>
        <dbReference type="Proteomes" id="UP000198211"/>
    </source>
</evidence>
<dbReference type="InterPro" id="IPR036397">
    <property type="entry name" value="RNaseH_sf"/>
</dbReference>
<comment type="caution">
    <text evidence="1">The sequence shown here is derived from an EMBL/GenBank/DDBJ whole genome shotgun (WGS) entry which is preliminary data.</text>
</comment>
<sequence>MFPMGTNIVDMTCVRREKFILVAANQVVEAFLDGKQNAERYIHTLGDYLFPFAPLYHGLEFQFQHDNAFIHTTRVDSWYLKDQGVDVMCWPAKS</sequence>
<dbReference type="OrthoDB" id="3263820at2759"/>
<dbReference type="Proteomes" id="UP000198211">
    <property type="component" value="Unassembled WGS sequence"/>
</dbReference>
<dbReference type="GO" id="GO:0003676">
    <property type="term" value="F:nucleic acid binding"/>
    <property type="evidence" value="ECO:0007669"/>
    <property type="project" value="InterPro"/>
</dbReference>
<gene>
    <name evidence="1" type="ORF">PHMEG_00022145</name>
</gene>
<dbReference type="Gene3D" id="3.30.420.10">
    <property type="entry name" value="Ribonuclease H-like superfamily/Ribonuclease H"/>
    <property type="match status" value="1"/>
</dbReference>
<accession>A0A225VMF7</accession>
<reference evidence="2" key="1">
    <citation type="submission" date="2017-03" db="EMBL/GenBank/DDBJ databases">
        <title>Phytopthora megakarya and P. palmivora, two closely related causual agents of cacao black pod achieved similar genome size and gene model numbers by different mechanisms.</title>
        <authorList>
            <person name="Ali S."/>
            <person name="Shao J."/>
            <person name="Larry D.J."/>
            <person name="Kronmiller B."/>
            <person name="Shen D."/>
            <person name="Strem M.D."/>
            <person name="Melnick R.L."/>
            <person name="Guiltinan M.J."/>
            <person name="Tyler B.M."/>
            <person name="Meinhardt L.W."/>
            <person name="Bailey B.A."/>
        </authorList>
    </citation>
    <scope>NUCLEOTIDE SEQUENCE [LARGE SCALE GENOMIC DNA]</scope>
    <source>
        <strain evidence="2">zdho120</strain>
    </source>
</reference>
<proteinExistence type="predicted"/>
<dbReference type="EMBL" id="NBNE01004291">
    <property type="protein sequence ID" value="OWZ05710.1"/>
    <property type="molecule type" value="Genomic_DNA"/>
</dbReference>
<evidence type="ECO:0000313" key="1">
    <source>
        <dbReference type="EMBL" id="OWZ05710.1"/>
    </source>
</evidence>
<dbReference type="AlphaFoldDB" id="A0A225VMF7"/>
<organism evidence="1 2">
    <name type="scientific">Phytophthora megakarya</name>
    <dbReference type="NCBI Taxonomy" id="4795"/>
    <lineage>
        <taxon>Eukaryota</taxon>
        <taxon>Sar</taxon>
        <taxon>Stramenopiles</taxon>
        <taxon>Oomycota</taxon>
        <taxon>Peronosporomycetes</taxon>
        <taxon>Peronosporales</taxon>
        <taxon>Peronosporaceae</taxon>
        <taxon>Phytophthora</taxon>
    </lineage>
</organism>
<protein>
    <recommendedName>
        <fullName evidence="3">Transposase</fullName>
    </recommendedName>
</protein>